<dbReference type="UniPathway" id="UPA00973"/>
<evidence type="ECO:0000256" key="5">
    <source>
        <dbReference type="ARBA" id="ARBA00022516"/>
    </source>
</evidence>
<dbReference type="CDD" id="cd01635">
    <property type="entry name" value="Glycosyltransferase_GTB-type"/>
    <property type="match status" value="1"/>
</dbReference>
<dbReference type="PANTHER" id="PTHR30372">
    <property type="entry name" value="LIPID-A-DISACCHARIDE SYNTHASE"/>
    <property type="match status" value="1"/>
</dbReference>
<dbReference type="Proteomes" id="UP000279962">
    <property type="component" value="Chromosome"/>
</dbReference>
<keyword evidence="8 11" id="KW-0808">Transferase</keyword>
<comment type="similarity">
    <text evidence="2 11">Belongs to the LpxB family.</text>
</comment>
<dbReference type="PANTHER" id="PTHR30372:SF4">
    <property type="entry name" value="LIPID-A-DISACCHARIDE SYNTHASE, MITOCHONDRIAL-RELATED"/>
    <property type="match status" value="1"/>
</dbReference>
<dbReference type="EMBL" id="CP033133">
    <property type="protein sequence ID" value="AYO54560.1"/>
    <property type="molecule type" value="Genomic_DNA"/>
</dbReference>
<evidence type="ECO:0000256" key="8">
    <source>
        <dbReference type="ARBA" id="ARBA00022679"/>
    </source>
</evidence>
<accession>A0A3G2T2S1</accession>
<gene>
    <name evidence="11" type="primary">lpxB</name>
    <name evidence="12" type="ORF">CDG68_13305</name>
</gene>
<dbReference type="GO" id="GO:0016020">
    <property type="term" value="C:membrane"/>
    <property type="evidence" value="ECO:0007669"/>
    <property type="project" value="GOC"/>
</dbReference>
<dbReference type="SUPFAM" id="SSF53756">
    <property type="entry name" value="UDP-Glycosyltransferase/glycogen phosphorylase"/>
    <property type="match status" value="1"/>
</dbReference>
<keyword evidence="5 11" id="KW-0444">Lipid biosynthesis</keyword>
<dbReference type="Pfam" id="PF02684">
    <property type="entry name" value="LpxB"/>
    <property type="match status" value="1"/>
</dbReference>
<evidence type="ECO:0000256" key="1">
    <source>
        <dbReference type="ARBA" id="ARBA00002056"/>
    </source>
</evidence>
<evidence type="ECO:0000313" key="13">
    <source>
        <dbReference type="Proteomes" id="UP000279962"/>
    </source>
</evidence>
<evidence type="ECO:0000313" key="12">
    <source>
        <dbReference type="EMBL" id="AYO54560.1"/>
    </source>
</evidence>
<evidence type="ECO:0000256" key="6">
    <source>
        <dbReference type="ARBA" id="ARBA00022556"/>
    </source>
</evidence>
<keyword evidence="7 11" id="KW-0328">Glycosyltransferase</keyword>
<name>A0A3G2T2S1_9GAMM</name>
<comment type="catalytic activity">
    <reaction evidence="10 11">
        <text>a lipid X + a UDP-2-N,3-O-bis[(3R)-3-hydroxyacyl]-alpha-D-glucosamine = a lipid A disaccharide + UDP + H(+)</text>
        <dbReference type="Rhea" id="RHEA:67828"/>
        <dbReference type="ChEBI" id="CHEBI:15378"/>
        <dbReference type="ChEBI" id="CHEBI:58223"/>
        <dbReference type="ChEBI" id="CHEBI:137748"/>
        <dbReference type="ChEBI" id="CHEBI:176338"/>
        <dbReference type="ChEBI" id="CHEBI:176343"/>
        <dbReference type="EC" id="2.4.1.182"/>
    </reaction>
</comment>
<evidence type="ECO:0000256" key="10">
    <source>
        <dbReference type="ARBA" id="ARBA00048975"/>
    </source>
</evidence>
<dbReference type="HAMAP" id="MF_00392">
    <property type="entry name" value="LpxB"/>
    <property type="match status" value="1"/>
</dbReference>
<dbReference type="GO" id="GO:0005543">
    <property type="term" value="F:phospholipid binding"/>
    <property type="evidence" value="ECO:0007669"/>
    <property type="project" value="TreeGrafter"/>
</dbReference>
<evidence type="ECO:0000256" key="7">
    <source>
        <dbReference type="ARBA" id="ARBA00022676"/>
    </source>
</evidence>
<evidence type="ECO:0000256" key="9">
    <source>
        <dbReference type="ARBA" id="ARBA00023098"/>
    </source>
</evidence>
<evidence type="ECO:0000256" key="3">
    <source>
        <dbReference type="ARBA" id="ARBA00012687"/>
    </source>
</evidence>
<dbReference type="NCBIfam" id="TIGR00215">
    <property type="entry name" value="lpxB"/>
    <property type="match status" value="1"/>
</dbReference>
<evidence type="ECO:0000256" key="4">
    <source>
        <dbReference type="ARBA" id="ARBA00020902"/>
    </source>
</evidence>
<dbReference type="GO" id="GO:0008915">
    <property type="term" value="F:lipid-A-disaccharide synthase activity"/>
    <property type="evidence" value="ECO:0007669"/>
    <property type="project" value="UniProtKB-UniRule"/>
</dbReference>
<dbReference type="EC" id="2.4.1.182" evidence="3 11"/>
<keyword evidence="9 11" id="KW-0443">Lipid metabolism</keyword>
<evidence type="ECO:0000256" key="11">
    <source>
        <dbReference type="HAMAP-Rule" id="MF_00392"/>
    </source>
</evidence>
<evidence type="ECO:0000256" key="2">
    <source>
        <dbReference type="ARBA" id="ARBA00007868"/>
    </source>
</evidence>
<dbReference type="InterPro" id="IPR003835">
    <property type="entry name" value="Glyco_trans_19"/>
</dbReference>
<sequence length="390" mass="43535">MQNRKLKIGIVVGEVSGDTLGAKLIRSFREQGIDVEFEGIGGPQMIAEGFNSFYPMDILSVMGIVEVLKDLKKLFAVRDGLVEKWTENPVDIFIGIDAPDFNLRLSKSLKQKNLPIKTVQYVSPSVWAWRQGRVHGIKASVDLVLCLFPFEKAFYKKFDVAAAFVGHPLASALPLQNPILDAKQELGLDISQKHIALLPGSRRGEIERLGPLVLDAAQIIHKKYPDYQFLIPAINDLRKQQIEELLKQYPSDLVSNIHLLENTDKESKIGRQVMNAANIVALASGTATLEALLLHRPMVTFYKLNWLTYVIAKLLVKIPYYSLPNIIAGKKAIQELIQSDATPENLANEIEKLMNQETAQIQVMQLITMHKKLLAGNSEDPVQAILGLLN</sequence>
<protein>
    <recommendedName>
        <fullName evidence="4 11">Lipid-A-disaccharide synthase</fullName>
        <ecNumber evidence="3 11">2.4.1.182</ecNumber>
    </recommendedName>
</protein>
<reference evidence="12 13" key="1">
    <citation type="submission" date="2018-10" db="EMBL/GenBank/DDBJ databases">
        <title>The complete genome of Acinetobacter wuhouensis strain WCHAW010062.</title>
        <authorList>
            <person name="Hu Y."/>
            <person name="Long H."/>
            <person name="Feng Y."/>
            <person name="Zong Z."/>
        </authorList>
    </citation>
    <scope>NUCLEOTIDE SEQUENCE [LARGE SCALE GENOMIC DNA]</scope>
    <source>
        <strain evidence="12 13">WCHAW010062</strain>
    </source>
</reference>
<dbReference type="GO" id="GO:0009245">
    <property type="term" value="P:lipid A biosynthetic process"/>
    <property type="evidence" value="ECO:0007669"/>
    <property type="project" value="UniProtKB-UniRule"/>
</dbReference>
<organism evidence="12 13">
    <name type="scientific">Acinetobacter wuhouensis</name>
    <dbReference type="NCBI Taxonomy" id="1879050"/>
    <lineage>
        <taxon>Bacteria</taxon>
        <taxon>Pseudomonadati</taxon>
        <taxon>Pseudomonadota</taxon>
        <taxon>Gammaproteobacteria</taxon>
        <taxon>Moraxellales</taxon>
        <taxon>Moraxellaceae</taxon>
        <taxon>Acinetobacter</taxon>
    </lineage>
</organism>
<comment type="pathway">
    <text evidence="11">Bacterial outer membrane biogenesis; LPS lipid A biosynthesis.</text>
</comment>
<dbReference type="RefSeq" id="WP_087551777.1">
    <property type="nucleotide sequence ID" value="NZ_CP033133.1"/>
</dbReference>
<proteinExistence type="inferred from homology"/>
<comment type="function">
    <text evidence="1 11">Condensation of UDP-2,3-diacylglucosamine and 2,3-diacylglucosamine-1-phosphate to form lipid A disaccharide, a precursor of lipid A, a phosphorylated glycolipid that anchors the lipopolysaccharide to the outer membrane of the cell.</text>
</comment>
<dbReference type="Gene3D" id="3.40.50.2000">
    <property type="entry name" value="Glycogen Phosphorylase B"/>
    <property type="match status" value="1"/>
</dbReference>
<keyword evidence="6 11" id="KW-0441">Lipid A biosynthesis</keyword>
<dbReference type="AlphaFoldDB" id="A0A3G2T2S1"/>